<accession>A0A8S5LGS7</accession>
<evidence type="ECO:0000313" key="1">
    <source>
        <dbReference type="EMBL" id="DAD69025.1"/>
    </source>
</evidence>
<dbReference type="Gene3D" id="3.30.420.280">
    <property type="match status" value="1"/>
</dbReference>
<sequence>MSLARSCPTYWISWEVRDLKSNFPLSKKYVDFINSTKEVNADFLEGTTASGKTTVGAGVKFMKMVSASKKKLHIIAAKTTGVAEKNIIQQDNGILDIHNTAVYCGNGDKDNKIPHIKFEGKIIYILGYDNRDKWELVLGSQFGCVYIDEINTANIEFVREISTRNDYLMATLNPDNPDLPVYKEFVNRSRPYKKYVQDVPKEILDELKEKPVQGWKYWFFSFRDNLSLTKEQIAKKIESAPAGTKLYKNKIQGLRGKATGLIFPNFDRKKHVISIAEAKKYEFRKFSAALDTAYSSKSPDTIAMVFQGITKCRKVITLSEKVYNNANLDTPLAPSDTVKKFINFLDENKDNWGLARDVFIDSADQATITELNKYKRLNGSIYKFNNAYKAMKIIDRINLMLGWIQQGSYLVCEGCTEHLKELDTYSWNEDKDEPEDANDHTINASQYSWIPYTHLIGFEEKERPNEDNGDY</sequence>
<dbReference type="EMBL" id="BK014714">
    <property type="protein sequence ID" value="DAD69025.1"/>
    <property type="molecule type" value="Genomic_DNA"/>
</dbReference>
<organism evidence="1">
    <name type="scientific">Siphoviridae sp. ctFiA6</name>
    <dbReference type="NCBI Taxonomy" id="2823573"/>
    <lineage>
        <taxon>Viruses</taxon>
        <taxon>Duplodnaviria</taxon>
        <taxon>Heunggongvirae</taxon>
        <taxon>Uroviricota</taxon>
        <taxon>Caudoviricetes</taxon>
    </lineage>
</organism>
<dbReference type="Gene3D" id="3.40.50.300">
    <property type="entry name" value="P-loop containing nucleotide triphosphate hydrolases"/>
    <property type="match status" value="1"/>
</dbReference>
<name>A0A8S5LGS7_9CAUD</name>
<proteinExistence type="predicted"/>
<reference evidence="1" key="1">
    <citation type="journal article" date="2021" name="Proc. Natl. Acad. Sci. U.S.A.">
        <title>A Catalog of Tens of Thousands of Viruses from Human Metagenomes Reveals Hidden Associations with Chronic Diseases.</title>
        <authorList>
            <person name="Tisza M.J."/>
            <person name="Buck C.B."/>
        </authorList>
    </citation>
    <scope>NUCLEOTIDE SEQUENCE</scope>
    <source>
        <strain evidence="1">CtFiA6</strain>
    </source>
</reference>
<protein>
    <submittedName>
        <fullName evidence="1">Large terminase</fullName>
    </submittedName>
</protein>
<dbReference type="InterPro" id="IPR027417">
    <property type="entry name" value="P-loop_NTPase"/>
</dbReference>